<dbReference type="Pfam" id="PF06658">
    <property type="entry name" value="DUF1168"/>
    <property type="match status" value="1"/>
</dbReference>
<dbReference type="PANTHER" id="PTHR13507:SF0">
    <property type="entry name" value="PRKR-INTERACTING PROTEIN 1"/>
    <property type="match status" value="1"/>
</dbReference>
<evidence type="ECO:0000256" key="1">
    <source>
        <dbReference type="SAM" id="MobiDB-lite"/>
    </source>
</evidence>
<dbReference type="AlphaFoldDB" id="A0A7S0VQD7"/>
<gene>
    <name evidence="2" type="ORF">PPAR00522_LOCUS22242</name>
</gene>
<organism evidence="2">
    <name type="scientific">Polytomella parva</name>
    <dbReference type="NCBI Taxonomy" id="51329"/>
    <lineage>
        <taxon>Eukaryota</taxon>
        <taxon>Viridiplantae</taxon>
        <taxon>Chlorophyta</taxon>
        <taxon>core chlorophytes</taxon>
        <taxon>Chlorophyceae</taxon>
        <taxon>CS clade</taxon>
        <taxon>Chlamydomonadales</taxon>
        <taxon>Chlamydomonadaceae</taxon>
        <taxon>Polytomella</taxon>
    </lineage>
</organism>
<evidence type="ECO:0000313" key="2">
    <source>
        <dbReference type="EMBL" id="CAD8793190.1"/>
    </source>
</evidence>
<feature type="compositionally biased region" description="Basic residues" evidence="1">
    <location>
        <begin position="112"/>
        <end position="128"/>
    </location>
</feature>
<protein>
    <submittedName>
        <fullName evidence="2">Uncharacterized protein</fullName>
    </submittedName>
</protein>
<feature type="compositionally biased region" description="Basic and acidic residues" evidence="1">
    <location>
        <begin position="146"/>
        <end position="178"/>
    </location>
</feature>
<reference evidence="2" key="1">
    <citation type="submission" date="2021-01" db="EMBL/GenBank/DDBJ databases">
        <authorList>
            <person name="Corre E."/>
            <person name="Pelletier E."/>
            <person name="Niang G."/>
            <person name="Scheremetjew M."/>
            <person name="Finn R."/>
            <person name="Kale V."/>
            <person name="Holt S."/>
            <person name="Cochrane G."/>
            <person name="Meng A."/>
            <person name="Brown T."/>
            <person name="Cohen L."/>
        </authorList>
    </citation>
    <scope>NUCLEOTIDE SEQUENCE</scope>
    <source>
        <strain evidence="2">SAG 63-3</strain>
    </source>
</reference>
<name>A0A7S0VQD7_9CHLO</name>
<proteinExistence type="predicted"/>
<feature type="region of interest" description="Disordered" evidence="1">
    <location>
        <begin position="94"/>
        <end position="195"/>
    </location>
</feature>
<dbReference type="GO" id="GO:0004860">
    <property type="term" value="F:protein kinase inhibitor activity"/>
    <property type="evidence" value="ECO:0007669"/>
    <property type="project" value="TreeGrafter"/>
</dbReference>
<feature type="compositionally biased region" description="Basic and acidic residues" evidence="1">
    <location>
        <begin position="94"/>
        <end position="111"/>
    </location>
</feature>
<dbReference type="PANTHER" id="PTHR13507">
    <property type="entry name" value="PRKR-INTERACTING PROTEIN 1"/>
    <property type="match status" value="1"/>
</dbReference>
<dbReference type="GO" id="GO:0003725">
    <property type="term" value="F:double-stranded RNA binding"/>
    <property type="evidence" value="ECO:0007669"/>
    <property type="project" value="InterPro"/>
</dbReference>
<dbReference type="InterPro" id="IPR009548">
    <property type="entry name" value="Prkrip1"/>
</dbReference>
<dbReference type="GO" id="GO:0019901">
    <property type="term" value="F:protein kinase binding"/>
    <property type="evidence" value="ECO:0007669"/>
    <property type="project" value="TreeGrafter"/>
</dbReference>
<feature type="compositionally biased region" description="Acidic residues" evidence="1">
    <location>
        <begin position="179"/>
        <end position="195"/>
    </location>
</feature>
<dbReference type="GO" id="GO:0005730">
    <property type="term" value="C:nucleolus"/>
    <property type="evidence" value="ECO:0007669"/>
    <property type="project" value="TreeGrafter"/>
</dbReference>
<accession>A0A7S0VQD7</accession>
<sequence length="195" mass="22525">MSGKEIVAANSNALVATYVDKNDAPYEQRIKEAQELEAKLQHIQETVPTRIYNVSSSSAGAGSGEFHTYRMIIKAEKQMLNKLDKDWEEQQKTLEFEQKRKRAEEEAEKRTDKRRSKRQKKKEKKKEKKTSASSRDSDDDTDEGNDVERSGLLIKDRLAKACKSHLKDSHNKLSKESYETNEIEEDEEESKVELD</sequence>
<dbReference type="EMBL" id="HBFM01034145">
    <property type="protein sequence ID" value="CAD8793190.1"/>
    <property type="molecule type" value="Transcribed_RNA"/>
</dbReference>